<dbReference type="InParanoid" id="E9HZZ6"/>
<dbReference type="AlphaFoldDB" id="E9HZZ6"/>
<dbReference type="PANTHER" id="PTHR33153">
    <property type="entry name" value="MYND-TYPE DOMAIN-CONTAINING PROTEIN"/>
    <property type="match status" value="1"/>
</dbReference>
<feature type="compositionally biased region" description="Basic and acidic residues" evidence="1">
    <location>
        <begin position="212"/>
        <end position="223"/>
    </location>
</feature>
<dbReference type="EMBL" id="GL733442">
    <property type="protein sequence ID" value="EFX62686.1"/>
    <property type="molecule type" value="Genomic_DNA"/>
</dbReference>
<evidence type="ECO:0000256" key="1">
    <source>
        <dbReference type="SAM" id="MobiDB-lite"/>
    </source>
</evidence>
<gene>
    <name evidence="2" type="ORF">DAPPUDRAFT_269933</name>
</gene>
<dbReference type="STRING" id="6669.E9HZZ6"/>
<reference evidence="2 3" key="1">
    <citation type="journal article" date="2011" name="Science">
        <title>The ecoresponsive genome of Daphnia pulex.</title>
        <authorList>
            <person name="Colbourne J.K."/>
            <person name="Pfrender M.E."/>
            <person name="Gilbert D."/>
            <person name="Thomas W.K."/>
            <person name="Tucker A."/>
            <person name="Oakley T.H."/>
            <person name="Tokishita S."/>
            <person name="Aerts A."/>
            <person name="Arnold G.J."/>
            <person name="Basu M.K."/>
            <person name="Bauer D.J."/>
            <person name="Caceres C.E."/>
            <person name="Carmel L."/>
            <person name="Casola C."/>
            <person name="Choi J.H."/>
            <person name="Detter J.C."/>
            <person name="Dong Q."/>
            <person name="Dusheyko S."/>
            <person name="Eads B.D."/>
            <person name="Frohlich T."/>
            <person name="Geiler-Samerotte K.A."/>
            <person name="Gerlach D."/>
            <person name="Hatcher P."/>
            <person name="Jogdeo S."/>
            <person name="Krijgsveld J."/>
            <person name="Kriventseva E.V."/>
            <person name="Kultz D."/>
            <person name="Laforsch C."/>
            <person name="Lindquist E."/>
            <person name="Lopez J."/>
            <person name="Manak J.R."/>
            <person name="Muller J."/>
            <person name="Pangilinan J."/>
            <person name="Patwardhan R.P."/>
            <person name="Pitluck S."/>
            <person name="Pritham E.J."/>
            <person name="Rechtsteiner A."/>
            <person name="Rho M."/>
            <person name="Rogozin I.B."/>
            <person name="Sakarya O."/>
            <person name="Salamov A."/>
            <person name="Schaack S."/>
            <person name="Shapiro H."/>
            <person name="Shiga Y."/>
            <person name="Skalitzky C."/>
            <person name="Smith Z."/>
            <person name="Souvorov A."/>
            <person name="Sung W."/>
            <person name="Tang Z."/>
            <person name="Tsuchiya D."/>
            <person name="Tu H."/>
            <person name="Vos H."/>
            <person name="Wang M."/>
            <person name="Wolf Y.I."/>
            <person name="Yamagata H."/>
            <person name="Yamada T."/>
            <person name="Ye Y."/>
            <person name="Shaw J.R."/>
            <person name="Andrews J."/>
            <person name="Crease T.J."/>
            <person name="Tang H."/>
            <person name="Lucas S.M."/>
            <person name="Robertson H.M."/>
            <person name="Bork P."/>
            <person name="Koonin E.V."/>
            <person name="Zdobnov E.M."/>
            <person name="Grigoriev I.V."/>
            <person name="Lynch M."/>
            <person name="Boore J.L."/>
        </authorList>
    </citation>
    <scope>NUCLEOTIDE SEQUENCE [LARGE SCALE GENOMIC DNA]</scope>
</reference>
<accession>E9HZZ6</accession>
<feature type="region of interest" description="Disordered" evidence="1">
    <location>
        <begin position="73"/>
        <end position="118"/>
    </location>
</feature>
<dbReference type="PANTHER" id="PTHR33153:SF3">
    <property type="entry name" value="TRAFFICKING PROTEIN PARTICLE COMPLEX SUBUNIT 11 DOMAIN-CONTAINING PROTEIN"/>
    <property type="match status" value="1"/>
</dbReference>
<sequence length="495" mass="56169">MRLSPAEIRAINAAGNTTSSRRLTPAEIRDTIAGGNTTAGRRLTPAEIRAINAVGKSTTNTPTDVNALMAQANPCLARPTKKARTDNGTDITTQPSTPPNTATQTTTESDLPRRIRGENLSPAELFRLIRNPHEEVEIVVDDEDEVDIEIDEPTLELARTIMSDIASEREVEEVIAEMRARKAAAAMAASQILTLEELKLAKSEQSFQRKKKDAERKQVERHITSQKAAKKRNGDDTIRDFANFRCPSSCKHERQKSNGEPASCLQYVLERTLPSDITNLRDVMWRDAKTYAERVQMLHNRLDVMTERRDDRVYGKTRFLVCGIPVCKHAWVKANGLSVNWFDKHRASFNRQLRAPMEHGNTGMGKAKDATQCAKTWMESFFDSCKEESPEHPDHCWIPCCFSKRQVWELYRKEMVESGCEYIQLTTFLKCWLDDHPEVGTTQVNHFAKCDACCSTLLAMRAAPSDEARLFIKAYRSIHMELIRYVYMAFIQLLI</sequence>
<feature type="compositionally biased region" description="Low complexity" evidence="1">
    <location>
        <begin position="92"/>
        <end position="107"/>
    </location>
</feature>
<name>E9HZZ6_DAPPU</name>
<organism evidence="2 3">
    <name type="scientific">Daphnia pulex</name>
    <name type="common">Water flea</name>
    <dbReference type="NCBI Taxonomy" id="6669"/>
    <lineage>
        <taxon>Eukaryota</taxon>
        <taxon>Metazoa</taxon>
        <taxon>Ecdysozoa</taxon>
        <taxon>Arthropoda</taxon>
        <taxon>Crustacea</taxon>
        <taxon>Branchiopoda</taxon>
        <taxon>Diplostraca</taxon>
        <taxon>Cladocera</taxon>
        <taxon>Anomopoda</taxon>
        <taxon>Daphniidae</taxon>
        <taxon>Daphnia</taxon>
    </lineage>
</organism>
<feature type="region of interest" description="Disordered" evidence="1">
    <location>
        <begin position="204"/>
        <end position="234"/>
    </location>
</feature>
<protein>
    <submittedName>
        <fullName evidence="2">Uncharacterized protein</fullName>
    </submittedName>
</protein>
<dbReference type="HOGENOM" id="CLU_551250_0_0_1"/>
<keyword evidence="3" id="KW-1185">Reference proteome</keyword>
<dbReference type="KEGG" id="dpx:DAPPUDRAFT_269933"/>
<dbReference type="Proteomes" id="UP000000305">
    <property type="component" value="Unassembled WGS sequence"/>
</dbReference>
<evidence type="ECO:0000313" key="2">
    <source>
        <dbReference type="EMBL" id="EFX62686.1"/>
    </source>
</evidence>
<evidence type="ECO:0000313" key="3">
    <source>
        <dbReference type="Proteomes" id="UP000000305"/>
    </source>
</evidence>
<proteinExistence type="predicted"/>